<evidence type="ECO:0000313" key="3">
    <source>
        <dbReference type="Proteomes" id="UP001151582"/>
    </source>
</evidence>
<sequence>MAQNAANALALENNPNLNTENIKDLYQFFEDVYKSASSVDVSESLEAATTAQPLYPIGFMPDANLTIDFDNPAFHGMMHPPTASVASAAQAMVPSTAGFDITVQPFDEASYLPTYPNPALGSMVTPGMVPATVGMAPGMAPLLASQVGAAPNMVGGVMPPHAIPGSMGMMPGNPAFSMYGAGGQPMATAMVTPKGFIHQAAPVARVISQPQPVNYQLYTMQPQMKAREESLDPEVVESVFHEVIDDSKVAQAPASTDHQVPVVSSQSEKVVDAVRAQSEPAPESAHRHMSLLALDSVPSLSPSALSASSSLSPSPQMSPASSPRPPKSPVSLPAQSSRLPTQRRVESATVFSPTASPAVDPVLSASPTTTRSFMYPSRPYNQRICMTEGGDDEEYVDIAVHTNQSRTRTRPLTAGRPPAMDSSLKTICERHADFAATMLARLYELLAHRPPRANQAKDTASPGDHHHSETDDEYIKLEKEECPDESPKSPESVKDDLLAKFQQLSVGLVPSPRAAPRPFDITQSPEDANEMATYDEQIAKGYPAIPRLPSVFQ</sequence>
<proteinExistence type="predicted"/>
<dbReference type="EMBL" id="JANBQB010000021">
    <property type="protein sequence ID" value="KAJ1984383.1"/>
    <property type="molecule type" value="Genomic_DNA"/>
</dbReference>
<feature type="compositionally biased region" description="Basic and acidic residues" evidence="1">
    <location>
        <begin position="463"/>
        <end position="472"/>
    </location>
</feature>
<protein>
    <submittedName>
        <fullName evidence="2">Uncharacterized protein</fullName>
    </submittedName>
</protein>
<feature type="compositionally biased region" description="Polar residues" evidence="1">
    <location>
        <begin position="253"/>
        <end position="268"/>
    </location>
</feature>
<accession>A0A9W8EFP3</accession>
<name>A0A9W8EFP3_9FUNG</name>
<reference evidence="2" key="1">
    <citation type="submission" date="2022-07" db="EMBL/GenBank/DDBJ databases">
        <title>Phylogenomic reconstructions and comparative analyses of Kickxellomycotina fungi.</title>
        <authorList>
            <person name="Reynolds N.K."/>
            <person name="Stajich J.E."/>
            <person name="Barry K."/>
            <person name="Grigoriev I.V."/>
            <person name="Crous P."/>
            <person name="Smith M.E."/>
        </authorList>
    </citation>
    <scope>NUCLEOTIDE SEQUENCE</scope>
    <source>
        <strain evidence="2">RSA 567</strain>
    </source>
</reference>
<feature type="compositionally biased region" description="Low complexity" evidence="1">
    <location>
        <begin position="302"/>
        <end position="321"/>
    </location>
</feature>
<dbReference type="Proteomes" id="UP001151582">
    <property type="component" value="Unassembled WGS sequence"/>
</dbReference>
<dbReference type="AlphaFoldDB" id="A0A9W8EFP3"/>
<feature type="region of interest" description="Disordered" evidence="1">
    <location>
        <begin position="452"/>
        <end position="472"/>
    </location>
</feature>
<dbReference type="OrthoDB" id="6155966at2759"/>
<organism evidence="2 3">
    <name type="scientific">Dimargaris verticillata</name>
    <dbReference type="NCBI Taxonomy" id="2761393"/>
    <lineage>
        <taxon>Eukaryota</taxon>
        <taxon>Fungi</taxon>
        <taxon>Fungi incertae sedis</taxon>
        <taxon>Zoopagomycota</taxon>
        <taxon>Kickxellomycotina</taxon>
        <taxon>Dimargaritomycetes</taxon>
        <taxon>Dimargaritales</taxon>
        <taxon>Dimargaritaceae</taxon>
        <taxon>Dimargaris</taxon>
    </lineage>
</organism>
<gene>
    <name evidence="2" type="ORF">H4R34_000699</name>
</gene>
<keyword evidence="3" id="KW-1185">Reference proteome</keyword>
<evidence type="ECO:0000256" key="1">
    <source>
        <dbReference type="SAM" id="MobiDB-lite"/>
    </source>
</evidence>
<evidence type="ECO:0000313" key="2">
    <source>
        <dbReference type="EMBL" id="KAJ1984383.1"/>
    </source>
</evidence>
<feature type="region of interest" description="Disordered" evidence="1">
    <location>
        <begin position="302"/>
        <end position="370"/>
    </location>
</feature>
<comment type="caution">
    <text evidence="2">The sequence shown here is derived from an EMBL/GenBank/DDBJ whole genome shotgun (WGS) entry which is preliminary data.</text>
</comment>
<feature type="region of interest" description="Disordered" evidence="1">
    <location>
        <begin position="250"/>
        <end position="287"/>
    </location>
</feature>